<evidence type="ECO:0008006" key="3">
    <source>
        <dbReference type="Google" id="ProtNLM"/>
    </source>
</evidence>
<accession>A0A9D1G8Q4</accession>
<reference evidence="1" key="1">
    <citation type="submission" date="2020-10" db="EMBL/GenBank/DDBJ databases">
        <authorList>
            <person name="Gilroy R."/>
        </authorList>
    </citation>
    <scope>NUCLEOTIDE SEQUENCE</scope>
    <source>
        <strain evidence="1">14508</strain>
    </source>
</reference>
<organism evidence="1 2">
    <name type="scientific">Candidatus Caccosoma faecigallinarum</name>
    <dbReference type="NCBI Taxonomy" id="2840720"/>
    <lineage>
        <taxon>Bacteria</taxon>
        <taxon>Bacillati</taxon>
        <taxon>Bacillota</taxon>
        <taxon>Bacillota incertae sedis</taxon>
        <taxon>Candidatus Caccosoma</taxon>
    </lineage>
</organism>
<proteinExistence type="predicted"/>
<feature type="non-terminal residue" evidence="1">
    <location>
        <position position="1"/>
    </location>
</feature>
<comment type="caution">
    <text evidence="1">The sequence shown here is derived from an EMBL/GenBank/DDBJ whole genome shotgun (WGS) entry which is preliminary data.</text>
</comment>
<sequence>SINTTQKEVVASINNQYFTSIRKAIESSKSGDVINIIPGNTNRENTNYYITTTAANKTLTIPQGVTLNIPYAQGSTNNIKASGITSVHAFSNPETYCKSSIIIDKGITLINNGIIEIGGIIGANSGGNATGCTAGDYAELVLDDNSTLINHGTINVFGLLTEKNEGKSDIIVKPGEENNEAKEATINFPMYWYDFPGGTALKTVYDGIQMAQCIPISDFYFENITNRITYYRGTKVVCWINLYASRINGEYSMPLISNDNSGIINLNNDKSYLICDYNPDTLVNKLEFYNGCVFNPMVIDLDEATGGLGGLAGLPDEISTDLGHFPLSYHFDIALLSENEDSQTIAEYNASTNQYKIMNNGRVYIGKNVELNVKGIVAYDNFDYSTNTSWPGYHEEHEQTEKSGLLVVDGNLIAQNLCGVIETNSSDAKIIVTKNVEQKMFEPSIQKPSTNSDTGWFTHQAVLKMKDSSNVLQEQKEVSTFVSKYHSLGFYYWDKTIINEITAISIDPNTYESGDGEAAEITLTANVVPTTIDTSTLTYKWEIISPENSNASLSSSTQKTTVLSMPANESTTEDIDYIVQLTVTGPTEDGSGTITKTTQGTYTAKKTPEGGCFADGTPILMADGTYQTIENIKLGEYIQTINHETGKVENQKVFAIVEKEAGNYEVLRLKFSNGKYIDVLFEHGFFDMNLLQYVQINKHNVSNYVGHSFYSIDGEVQLKGYDIFNTYTHIWSIASYKNINAFANGMLSISDDIEGLYNIFEYDEDLKYNQEAYKRDLQLYGLFYYEELKHLLSYEMYEGINAKYLKVAIGKRLVTMEQLIQYIEKYASYFDVN</sequence>
<dbReference type="InterPro" id="IPR013783">
    <property type="entry name" value="Ig-like_fold"/>
</dbReference>
<dbReference type="GO" id="GO:0016539">
    <property type="term" value="P:intein-mediated protein splicing"/>
    <property type="evidence" value="ECO:0007669"/>
    <property type="project" value="InterPro"/>
</dbReference>
<dbReference type="Proteomes" id="UP000886893">
    <property type="component" value="Unassembled WGS sequence"/>
</dbReference>
<dbReference type="PROSITE" id="PS50817">
    <property type="entry name" value="INTEIN_N_TER"/>
    <property type="match status" value="1"/>
</dbReference>
<dbReference type="AlphaFoldDB" id="A0A9D1G8Q4"/>
<dbReference type="Gene3D" id="2.60.40.10">
    <property type="entry name" value="Immunoglobulins"/>
    <property type="match status" value="1"/>
</dbReference>
<name>A0A9D1G8Q4_9FIRM</name>
<dbReference type="SUPFAM" id="SSF51294">
    <property type="entry name" value="Hedgehog/intein (Hint) domain"/>
    <property type="match status" value="1"/>
</dbReference>
<gene>
    <name evidence="1" type="ORF">IAD04_03455</name>
</gene>
<reference evidence="1" key="2">
    <citation type="journal article" date="2021" name="PeerJ">
        <title>Extensive microbial diversity within the chicken gut microbiome revealed by metagenomics and culture.</title>
        <authorList>
            <person name="Gilroy R."/>
            <person name="Ravi A."/>
            <person name="Getino M."/>
            <person name="Pursley I."/>
            <person name="Horton D.L."/>
            <person name="Alikhan N.F."/>
            <person name="Baker D."/>
            <person name="Gharbi K."/>
            <person name="Hall N."/>
            <person name="Watson M."/>
            <person name="Adriaenssens E.M."/>
            <person name="Foster-Nyarko E."/>
            <person name="Jarju S."/>
            <person name="Secka A."/>
            <person name="Antonio M."/>
            <person name="Oren A."/>
            <person name="Chaudhuri R.R."/>
            <person name="La Ragione R."/>
            <person name="Hildebrand F."/>
            <person name="Pallen M.J."/>
        </authorList>
    </citation>
    <scope>NUCLEOTIDE SEQUENCE</scope>
    <source>
        <strain evidence="1">14508</strain>
    </source>
</reference>
<evidence type="ECO:0000313" key="2">
    <source>
        <dbReference type="Proteomes" id="UP000886893"/>
    </source>
</evidence>
<dbReference type="InterPro" id="IPR036844">
    <property type="entry name" value="Hint_dom_sf"/>
</dbReference>
<dbReference type="Gene3D" id="2.170.16.10">
    <property type="entry name" value="Hedgehog/Intein (Hint) domain"/>
    <property type="match status" value="1"/>
</dbReference>
<dbReference type="InterPro" id="IPR006141">
    <property type="entry name" value="Intein_N"/>
</dbReference>
<evidence type="ECO:0000313" key="1">
    <source>
        <dbReference type="EMBL" id="HIT17422.1"/>
    </source>
</evidence>
<dbReference type="CDD" id="cd00081">
    <property type="entry name" value="Hint"/>
    <property type="match status" value="1"/>
</dbReference>
<dbReference type="EMBL" id="DVKI01000108">
    <property type="protein sequence ID" value="HIT17422.1"/>
    <property type="molecule type" value="Genomic_DNA"/>
</dbReference>
<protein>
    <recommendedName>
        <fullName evidence="3">Hint domain-containing protein</fullName>
    </recommendedName>
</protein>